<dbReference type="PANTHER" id="PTHR22550">
    <property type="entry name" value="SPORE GERMINATION PROTEIN"/>
    <property type="match status" value="1"/>
</dbReference>
<keyword evidence="3" id="KW-1133">Transmembrane helix</keyword>
<feature type="transmembrane region" description="Helical" evidence="3">
    <location>
        <begin position="276"/>
        <end position="295"/>
    </location>
</feature>
<keyword evidence="2 3" id="KW-0472">Membrane</keyword>
<proteinExistence type="inferred from homology"/>
<feature type="transmembrane region" description="Helical" evidence="3">
    <location>
        <begin position="345"/>
        <end position="367"/>
    </location>
</feature>
<accession>A0A1M5QMV6</accession>
<dbReference type="AlphaFoldDB" id="A0A1M5QMV6"/>
<keyword evidence="3" id="KW-0812">Transmembrane</keyword>
<dbReference type="Proteomes" id="UP000184447">
    <property type="component" value="Unassembled WGS sequence"/>
</dbReference>
<dbReference type="STRING" id="1121316.SAMN02745207_00195"/>
<reference evidence="4 5" key="1">
    <citation type="submission" date="2016-11" db="EMBL/GenBank/DDBJ databases">
        <authorList>
            <person name="Jaros S."/>
            <person name="Januszkiewicz K."/>
            <person name="Wedrychowicz H."/>
        </authorList>
    </citation>
    <scope>NUCLEOTIDE SEQUENCE [LARGE SCALE GENOMIC DNA]</scope>
    <source>
        <strain evidence="4 5">DSM 8605</strain>
    </source>
</reference>
<evidence type="ECO:0000313" key="5">
    <source>
        <dbReference type="Proteomes" id="UP000184447"/>
    </source>
</evidence>
<name>A0A1M5QMV6_9CLOT</name>
<protein>
    <submittedName>
        <fullName evidence="4">GerA spore germination protein</fullName>
    </submittedName>
</protein>
<dbReference type="PIRSF" id="PIRSF005690">
    <property type="entry name" value="GerBA"/>
    <property type="match status" value="1"/>
</dbReference>
<evidence type="ECO:0000256" key="3">
    <source>
        <dbReference type="SAM" id="Phobius"/>
    </source>
</evidence>
<sequence>MSDYLFESIKKTLEGSFDVKFRELIIENQKLNLIYIDDLSDSRFISEFIIQPIIKSVDVKDTKDLIERILSACTAGPIIDNKDAISHVLSGDVLVTIENCTESIFVDAKGFSKRSIALPVTEASLKGSQEGFNEVLIDAVSLIRRRIRNENLKFENYIVGKDSRTSVTICYLKNTSPEKLVDLIRKKIEQLDIKYILDINYIEEEFLSGRTAFDVLGSSEKPDVIAGKVLEGRVAVIVDGSTRVLYAPFFFIENFQVSDDYYSNKITANITRIQRFVAMFFATFLPGLYVAMTTYHFALIPTKFVFRLSSSRVGVPFPTFVEVILMLGFFQLLREAGVRLPQPTGQALSIVGALILGDAAVGAGIASQSTIVVVSISSISTFLIPDLYIPVTIWGIILVAFSSLMGLPGFYFGLYIYIIHLASLKSCGYPYLFPVGTLSSFNIKDLFTRKNLKDISNSIFDGDEEHE</sequence>
<comment type="similarity">
    <text evidence="1">Belongs to the GerABKA family.</text>
</comment>
<evidence type="ECO:0000256" key="1">
    <source>
        <dbReference type="ARBA" id="ARBA00005278"/>
    </source>
</evidence>
<dbReference type="GO" id="GO:0009847">
    <property type="term" value="P:spore germination"/>
    <property type="evidence" value="ECO:0007669"/>
    <property type="project" value="InterPro"/>
</dbReference>
<dbReference type="PANTHER" id="PTHR22550:SF5">
    <property type="entry name" value="LEUCINE ZIPPER PROTEIN 4"/>
    <property type="match status" value="1"/>
</dbReference>
<feature type="transmembrane region" description="Helical" evidence="3">
    <location>
        <begin position="315"/>
        <end position="333"/>
    </location>
</feature>
<dbReference type="RefSeq" id="WP_073336053.1">
    <property type="nucleotide sequence ID" value="NZ_FQXM01000002.1"/>
</dbReference>
<dbReference type="Pfam" id="PF03323">
    <property type="entry name" value="GerA"/>
    <property type="match status" value="1"/>
</dbReference>
<keyword evidence="5" id="KW-1185">Reference proteome</keyword>
<evidence type="ECO:0000313" key="4">
    <source>
        <dbReference type="EMBL" id="SHH15434.1"/>
    </source>
</evidence>
<dbReference type="InterPro" id="IPR050768">
    <property type="entry name" value="UPF0353/GerABKA_families"/>
</dbReference>
<dbReference type="InterPro" id="IPR004995">
    <property type="entry name" value="Spore_Ger"/>
</dbReference>
<organism evidence="4 5">
    <name type="scientific">Clostridium grantii DSM 8605</name>
    <dbReference type="NCBI Taxonomy" id="1121316"/>
    <lineage>
        <taxon>Bacteria</taxon>
        <taxon>Bacillati</taxon>
        <taxon>Bacillota</taxon>
        <taxon>Clostridia</taxon>
        <taxon>Eubacteriales</taxon>
        <taxon>Clostridiaceae</taxon>
        <taxon>Clostridium</taxon>
    </lineage>
</organism>
<dbReference type="EMBL" id="FQXM01000002">
    <property type="protein sequence ID" value="SHH15434.1"/>
    <property type="molecule type" value="Genomic_DNA"/>
</dbReference>
<dbReference type="GO" id="GO:0016020">
    <property type="term" value="C:membrane"/>
    <property type="evidence" value="ECO:0007669"/>
    <property type="project" value="InterPro"/>
</dbReference>
<evidence type="ECO:0000256" key="2">
    <source>
        <dbReference type="ARBA" id="ARBA00023136"/>
    </source>
</evidence>
<gene>
    <name evidence="4" type="ORF">SAMN02745207_00195</name>
</gene>
<dbReference type="OrthoDB" id="9772630at2"/>